<feature type="transmembrane region" description="Helical" evidence="1">
    <location>
        <begin position="93"/>
        <end position="113"/>
    </location>
</feature>
<comment type="caution">
    <text evidence="2">The sequence shown here is derived from an EMBL/GenBank/DDBJ whole genome shotgun (WGS) entry which is preliminary data.</text>
</comment>
<keyword evidence="1" id="KW-1133">Transmembrane helix</keyword>
<keyword evidence="1" id="KW-0812">Transmembrane</keyword>
<feature type="transmembrane region" description="Helical" evidence="1">
    <location>
        <begin position="168"/>
        <end position="195"/>
    </location>
</feature>
<evidence type="ECO:0000313" key="2">
    <source>
        <dbReference type="EMBL" id="RXH54333.1"/>
    </source>
</evidence>
<feature type="transmembrane region" description="Helical" evidence="1">
    <location>
        <begin position="267"/>
        <end position="287"/>
    </location>
</feature>
<dbReference type="Proteomes" id="UP000289437">
    <property type="component" value="Unassembled WGS sequence"/>
</dbReference>
<reference evidence="3" key="2">
    <citation type="submission" date="2019-02" db="EMBL/GenBank/DDBJ databases">
        <title>Granulicella sibirica sp. nov., a psychrotolerant acidobacterium isolated from an organic soil layer in forested tundra, West Siberia.</title>
        <authorList>
            <person name="Oshkin I.Y."/>
            <person name="Kulichevskaya I.S."/>
            <person name="Rijpstra W.I.C."/>
            <person name="Sinninghe Damste J.S."/>
            <person name="Rakitin A.L."/>
            <person name="Ravin N.V."/>
            <person name="Dedysh S.N."/>
        </authorList>
    </citation>
    <scope>NUCLEOTIDE SEQUENCE [LARGE SCALE GENOMIC DNA]</scope>
    <source>
        <strain evidence="3">AF10</strain>
    </source>
</reference>
<sequence length="491" mass="55594">MFSSDAGISSPIVCPTVLLSSTLMAVVFFFVPRSIADPDIWWHLRNAQILSSTHRFIGTDLYSYTAFGAPWINHEWLGELPFYFGWLHGREHGLYLITVLAVELLIMGIFLLAYRRSRNLKSSLLGALIAAALSTVSFGPRTVLFGWILLVVELLLLDFSRDWPFLLWMFPTLFLVWVNTHGTWMIGMVLFALYVMAESPRISGGHLHSNGLAKGWLRQLLCSFALSFAALFVNPYGWRLVAYPINLAVRQKLNIANVEEWRSLDLLSLRGGTLLLCLALLALSQLYRPRTWRPHEVVYLLIGTYAALTHSRFLVLFSILVIPLFARSISLSRGDDSPVKTPSSLTGAALLFLLCCLVVGRLKDPPELGSKGEAAYPSSSLAFLHGQQIHGRILNEYLWGGYIIWNARSIPVFIDSRVDIFEYNGTFKDYLDIIRIKNTVSLLNKYNIEYVFFEKDTPLVYLLEHTGRWKADFDDGNVVLLERIAHEEGDL</sequence>
<feature type="transmembrane region" description="Helical" evidence="1">
    <location>
        <begin position="125"/>
        <end position="148"/>
    </location>
</feature>
<evidence type="ECO:0000313" key="3">
    <source>
        <dbReference type="Proteomes" id="UP000289437"/>
    </source>
</evidence>
<feature type="transmembrane region" description="Helical" evidence="1">
    <location>
        <begin position="299"/>
        <end position="325"/>
    </location>
</feature>
<feature type="transmembrane region" description="Helical" evidence="1">
    <location>
        <begin position="12"/>
        <end position="31"/>
    </location>
</feature>
<feature type="transmembrane region" description="Helical" evidence="1">
    <location>
        <begin position="216"/>
        <end position="238"/>
    </location>
</feature>
<gene>
    <name evidence="2" type="ORF">GRAN_4629</name>
</gene>
<reference evidence="2 3" key="1">
    <citation type="submission" date="2018-11" db="EMBL/GenBank/DDBJ databases">
        <authorList>
            <person name="Mardanov A.V."/>
            <person name="Ravin N.V."/>
            <person name="Dedysh S.N."/>
        </authorList>
    </citation>
    <scope>NUCLEOTIDE SEQUENCE [LARGE SCALE GENOMIC DNA]</scope>
    <source>
        <strain evidence="2 3">AF10</strain>
    </source>
</reference>
<dbReference type="AlphaFoldDB" id="A0A4Q0STL9"/>
<keyword evidence="3" id="KW-1185">Reference proteome</keyword>
<name>A0A4Q0STL9_9BACT</name>
<dbReference type="EMBL" id="RDSM01000004">
    <property type="protein sequence ID" value="RXH54333.1"/>
    <property type="molecule type" value="Genomic_DNA"/>
</dbReference>
<proteinExistence type="predicted"/>
<accession>A0A4Q0STL9</accession>
<organism evidence="2 3">
    <name type="scientific">Granulicella sibirica</name>
    <dbReference type="NCBI Taxonomy" id="2479048"/>
    <lineage>
        <taxon>Bacteria</taxon>
        <taxon>Pseudomonadati</taxon>
        <taxon>Acidobacteriota</taxon>
        <taxon>Terriglobia</taxon>
        <taxon>Terriglobales</taxon>
        <taxon>Acidobacteriaceae</taxon>
        <taxon>Granulicella</taxon>
    </lineage>
</organism>
<keyword evidence="1" id="KW-0472">Membrane</keyword>
<evidence type="ECO:0000256" key="1">
    <source>
        <dbReference type="SAM" id="Phobius"/>
    </source>
</evidence>
<protein>
    <submittedName>
        <fullName evidence="2">Uncharacterized protein</fullName>
    </submittedName>
</protein>